<evidence type="ECO:0000313" key="2">
    <source>
        <dbReference type="Proteomes" id="UP001500418"/>
    </source>
</evidence>
<reference evidence="2" key="1">
    <citation type="journal article" date="2019" name="Int. J. Syst. Evol. Microbiol.">
        <title>The Global Catalogue of Microorganisms (GCM) 10K type strain sequencing project: providing services to taxonomists for standard genome sequencing and annotation.</title>
        <authorList>
            <consortium name="The Broad Institute Genomics Platform"/>
            <consortium name="The Broad Institute Genome Sequencing Center for Infectious Disease"/>
            <person name="Wu L."/>
            <person name="Ma J."/>
        </authorList>
    </citation>
    <scope>NUCLEOTIDE SEQUENCE [LARGE SCALE GENOMIC DNA]</scope>
    <source>
        <strain evidence="2">JCM 11444</strain>
    </source>
</reference>
<dbReference type="Proteomes" id="UP001500418">
    <property type="component" value="Unassembled WGS sequence"/>
</dbReference>
<keyword evidence="2" id="KW-1185">Reference proteome</keyword>
<organism evidence="1 2">
    <name type="scientific">Streptomyces rhizosphaericus</name>
    <dbReference type="NCBI Taxonomy" id="114699"/>
    <lineage>
        <taxon>Bacteria</taxon>
        <taxon>Bacillati</taxon>
        <taxon>Actinomycetota</taxon>
        <taxon>Actinomycetes</taxon>
        <taxon>Kitasatosporales</taxon>
        <taxon>Streptomycetaceae</taxon>
        <taxon>Streptomyces</taxon>
        <taxon>Streptomyces violaceusniger group</taxon>
    </lineage>
</organism>
<gene>
    <name evidence="1" type="ORF">GCM10009575_001460</name>
</gene>
<evidence type="ECO:0000313" key="1">
    <source>
        <dbReference type="EMBL" id="GAA0914840.1"/>
    </source>
</evidence>
<name>A0ABP3Z483_9ACTN</name>
<accession>A0ABP3Z483</accession>
<proteinExistence type="predicted"/>
<comment type="caution">
    <text evidence="1">The sequence shown here is derived from an EMBL/GenBank/DDBJ whole genome shotgun (WGS) entry which is preliminary data.</text>
</comment>
<protein>
    <submittedName>
        <fullName evidence="1">Uncharacterized protein</fullName>
    </submittedName>
</protein>
<sequence>MTAVILPWASVTDTWTGPYEVLITLPVYVPEAPPFEGLCPVGAGDDDAPGVPEDGGDAAMPGAGFWCGLSDSSRITPATVDTVVTAALRTV</sequence>
<dbReference type="EMBL" id="BAAAID010000001">
    <property type="protein sequence ID" value="GAA0914840.1"/>
    <property type="molecule type" value="Genomic_DNA"/>
</dbReference>